<evidence type="ECO:0000256" key="1">
    <source>
        <dbReference type="SAM" id="Phobius"/>
    </source>
</evidence>
<organism evidence="2 3">
    <name type="scientific">Psychroserpens ponticola</name>
    <dbReference type="NCBI Taxonomy" id="2932268"/>
    <lineage>
        <taxon>Bacteria</taxon>
        <taxon>Pseudomonadati</taxon>
        <taxon>Bacteroidota</taxon>
        <taxon>Flavobacteriia</taxon>
        <taxon>Flavobacteriales</taxon>
        <taxon>Flavobacteriaceae</taxon>
        <taxon>Psychroserpens</taxon>
    </lineage>
</organism>
<feature type="transmembrane region" description="Helical" evidence="1">
    <location>
        <begin position="89"/>
        <end position="107"/>
    </location>
</feature>
<dbReference type="EMBL" id="CP116221">
    <property type="protein sequence ID" value="WCO03100.1"/>
    <property type="molecule type" value="Genomic_DNA"/>
</dbReference>
<keyword evidence="1" id="KW-0472">Membrane</keyword>
<keyword evidence="1" id="KW-0812">Transmembrane</keyword>
<reference evidence="2 3" key="1">
    <citation type="submission" date="2023-01" db="EMBL/GenBank/DDBJ databases">
        <title>Psychroserpens ponticola sp. nov., isolated from seawater.</title>
        <authorList>
            <person name="Kristyanto S."/>
            <person name="Jung J."/>
            <person name="Kim J.M."/>
            <person name="Jeon C.O."/>
        </authorList>
    </citation>
    <scope>NUCLEOTIDE SEQUENCE [LARGE SCALE GENOMIC DNA]</scope>
    <source>
        <strain evidence="2 3">MSW6</strain>
    </source>
</reference>
<feature type="transmembrane region" description="Helical" evidence="1">
    <location>
        <begin position="64"/>
        <end position="82"/>
    </location>
</feature>
<sequence length="240" mass="28309">MNFKFFKQHFNIKRTNKILAILLSLDLFLVLLHALLIFLVFIRIDFDWSILPFMVNNDDGYPEIFQYLKFIFIIGTLVYLIIKRKRTGYLSWLLLFILMLLDDALTFHERFGTWASEKFNISPMLGLKSQDIGELAYVAIFGGLLLILLVVGYYKGDEKYRKTNISLGVIFALFLFFGVGVDMLHSFFGNNRYSDLFLTLLEDGGEMMVLSLFVWHFIFIIIRPETQDTYLYEYFLKRKN</sequence>
<keyword evidence="1" id="KW-1133">Transmembrane helix</keyword>
<protein>
    <submittedName>
        <fullName evidence="2">Uncharacterized protein</fullName>
    </submittedName>
</protein>
<keyword evidence="3" id="KW-1185">Reference proteome</keyword>
<dbReference type="RefSeq" id="WP_249994057.1">
    <property type="nucleotide sequence ID" value="NZ_CP116221.1"/>
</dbReference>
<proteinExistence type="predicted"/>
<gene>
    <name evidence="2" type="ORF">MUN68_006305</name>
</gene>
<feature type="transmembrane region" description="Helical" evidence="1">
    <location>
        <begin position="21"/>
        <end position="44"/>
    </location>
</feature>
<feature type="transmembrane region" description="Helical" evidence="1">
    <location>
        <begin position="135"/>
        <end position="153"/>
    </location>
</feature>
<feature type="transmembrane region" description="Helical" evidence="1">
    <location>
        <begin position="165"/>
        <end position="184"/>
    </location>
</feature>
<accession>A0ABY7S127</accession>
<evidence type="ECO:0000313" key="2">
    <source>
        <dbReference type="EMBL" id="WCO03100.1"/>
    </source>
</evidence>
<feature type="transmembrane region" description="Helical" evidence="1">
    <location>
        <begin position="204"/>
        <end position="222"/>
    </location>
</feature>
<evidence type="ECO:0000313" key="3">
    <source>
        <dbReference type="Proteomes" id="UP001202717"/>
    </source>
</evidence>
<name>A0ABY7S127_9FLAO</name>
<dbReference type="Proteomes" id="UP001202717">
    <property type="component" value="Chromosome"/>
</dbReference>